<evidence type="ECO:0000313" key="2">
    <source>
        <dbReference type="EMBL" id="MDP4536360.1"/>
    </source>
</evidence>
<keyword evidence="2" id="KW-0012">Acyltransferase</keyword>
<name>A0ABT9GZ60_9GAMM</name>
<dbReference type="Gene3D" id="3.40.630.30">
    <property type="match status" value="1"/>
</dbReference>
<keyword evidence="2" id="KW-0808">Transferase</keyword>
<dbReference type="Proteomes" id="UP001231616">
    <property type="component" value="Unassembled WGS sequence"/>
</dbReference>
<dbReference type="EMBL" id="JAUZVZ010000011">
    <property type="protein sequence ID" value="MDP4536360.1"/>
    <property type="molecule type" value="Genomic_DNA"/>
</dbReference>
<dbReference type="RefSeq" id="WP_305893626.1">
    <property type="nucleotide sequence ID" value="NZ_JAUZVZ010000011.1"/>
</dbReference>
<dbReference type="EC" id="2.3.1.-" evidence="2"/>
<sequence>MAITTEVIEDIQQLTTLNFSSDFFTNAELSTALCTTAEWLTHWLTHYLTPQDRLFICCHRLGSKFIAIYPLYLKKITLGYELRFIGTGEPEDSEVCSEFQDFIIHPYYLNESLTLFTEQVQQLATCYRICFDNILSDSHCFHWLKGYTKTGWRSQHQLVGQRFVMPVAISETDQIKQLVQSGLRRHARRFTERHDIDVIYCNEQNQLEEFFSDLIQLHNSHWQSRGKAGAFSSQKFCNFHKKLASSMLQQKNLLLFKLVCQSQTIAVFYGFYHNLTLYYYQSGISSLSPLPNTGIAIHLIALQNAREKQVGHYDLMKGRSSSYKQQYVAATTPVYSINHSVFWLSAFQTFHKTLLPSRLKRWSQSVRLAFQKSFSK</sequence>
<dbReference type="SUPFAM" id="SSF55729">
    <property type="entry name" value="Acyl-CoA N-acyltransferases (Nat)"/>
    <property type="match status" value="1"/>
</dbReference>
<dbReference type="GO" id="GO:0016746">
    <property type="term" value="F:acyltransferase activity"/>
    <property type="evidence" value="ECO:0007669"/>
    <property type="project" value="UniProtKB-KW"/>
</dbReference>
<feature type="domain" description="BioF2-like acetyltransferase" evidence="1">
    <location>
        <begin position="182"/>
        <end position="324"/>
    </location>
</feature>
<proteinExistence type="predicted"/>
<accession>A0ABT9GZ60</accession>
<protein>
    <submittedName>
        <fullName evidence="2">GNAT family N-acetyltransferase</fullName>
        <ecNumber evidence="2">2.3.1.-</ecNumber>
    </submittedName>
</protein>
<evidence type="ECO:0000259" key="1">
    <source>
        <dbReference type="Pfam" id="PF13480"/>
    </source>
</evidence>
<reference evidence="2 3" key="1">
    <citation type="submission" date="2023-08" db="EMBL/GenBank/DDBJ databases">
        <authorList>
            <person name="Joshi A."/>
            <person name="Thite S."/>
        </authorList>
    </citation>
    <scope>NUCLEOTIDE SEQUENCE [LARGE SCALE GENOMIC DNA]</scope>
    <source>
        <strain evidence="2 3">AC40</strain>
    </source>
</reference>
<gene>
    <name evidence="2" type="ORF">Q3O60_09175</name>
</gene>
<dbReference type="InterPro" id="IPR016181">
    <property type="entry name" value="Acyl_CoA_acyltransferase"/>
</dbReference>
<evidence type="ECO:0000313" key="3">
    <source>
        <dbReference type="Proteomes" id="UP001231616"/>
    </source>
</evidence>
<comment type="caution">
    <text evidence="2">The sequence shown here is derived from an EMBL/GenBank/DDBJ whole genome shotgun (WGS) entry which is preliminary data.</text>
</comment>
<keyword evidence="3" id="KW-1185">Reference proteome</keyword>
<dbReference type="Pfam" id="PF13480">
    <property type="entry name" value="Acetyltransf_6"/>
    <property type="match status" value="1"/>
</dbReference>
<dbReference type="InterPro" id="IPR038740">
    <property type="entry name" value="BioF2-like_GNAT_dom"/>
</dbReference>
<organism evidence="2 3">
    <name type="scientific">Alkalimonas collagenimarina</name>
    <dbReference type="NCBI Taxonomy" id="400390"/>
    <lineage>
        <taxon>Bacteria</taxon>
        <taxon>Pseudomonadati</taxon>
        <taxon>Pseudomonadota</taxon>
        <taxon>Gammaproteobacteria</taxon>
        <taxon>Alkalimonas</taxon>
    </lineage>
</organism>